<accession>A0ABT5NBD2</accession>
<dbReference type="Proteomes" id="UP001148189">
    <property type="component" value="Unassembled WGS sequence"/>
</dbReference>
<organism evidence="1 2">
    <name type="scientific">Pseudomonas shahriarae</name>
    <dbReference type="NCBI Taxonomy" id="2745512"/>
    <lineage>
        <taxon>Bacteria</taxon>
        <taxon>Pseudomonadati</taxon>
        <taxon>Pseudomonadota</taxon>
        <taxon>Gammaproteobacteria</taxon>
        <taxon>Pseudomonadales</taxon>
        <taxon>Pseudomonadaceae</taxon>
        <taxon>Pseudomonas</taxon>
    </lineage>
</organism>
<reference evidence="1" key="1">
    <citation type="submission" date="2022-05" db="EMBL/GenBank/DDBJ databases">
        <title>Novel Pseudomonas spp. Isolated from a Rainbow Trout Aquaculture Facility.</title>
        <authorList>
            <person name="Testerman T."/>
            <person name="Graf J."/>
        </authorList>
    </citation>
    <scope>NUCLEOTIDE SEQUENCE</scope>
    <source>
        <strain evidence="1">ID1050</strain>
    </source>
</reference>
<dbReference type="EMBL" id="JAMDHD010000014">
    <property type="protein sequence ID" value="MDD0985060.1"/>
    <property type="molecule type" value="Genomic_DNA"/>
</dbReference>
<name>A0ABT5NBD2_9PSED</name>
<comment type="caution">
    <text evidence="1">The sequence shown here is derived from an EMBL/GenBank/DDBJ whole genome shotgun (WGS) entry which is preliminary data.</text>
</comment>
<dbReference type="RefSeq" id="WP_273865520.1">
    <property type="nucleotide sequence ID" value="NZ_JAMDHD010000014.1"/>
</dbReference>
<protein>
    <submittedName>
        <fullName evidence="1">Uncharacterized protein</fullName>
    </submittedName>
</protein>
<gene>
    <name evidence="1" type="ORF">M5G21_08810</name>
</gene>
<sequence>MNDRIQAEILKLKADAIGVVFTGFITHARVEPPAMLTGEVWGHVCADGFGNFADGHRIETSDISEIHSRGESLWITTRSGSDYGILSFASLGWTYFADLYKAHLQLDQHVPSSPLWHMALSPERVPGLAIKPRERPRRELESHNAKVLKRDLHGPEENTKYMDQMQAFVDNTIETLERNGVNTFKPRR</sequence>
<keyword evidence="2" id="KW-1185">Reference proteome</keyword>
<proteinExistence type="predicted"/>
<evidence type="ECO:0000313" key="2">
    <source>
        <dbReference type="Proteomes" id="UP001148189"/>
    </source>
</evidence>
<evidence type="ECO:0000313" key="1">
    <source>
        <dbReference type="EMBL" id="MDD0985060.1"/>
    </source>
</evidence>